<evidence type="ECO:0000256" key="3">
    <source>
        <dbReference type="ARBA" id="ARBA00022452"/>
    </source>
</evidence>
<evidence type="ECO:0000313" key="16">
    <source>
        <dbReference type="EMBL" id="MDO7835445.1"/>
    </source>
</evidence>
<organism evidence="16 17">
    <name type="scientific">Sphingobium cyanobacteriorum</name>
    <dbReference type="NCBI Taxonomy" id="3063954"/>
    <lineage>
        <taxon>Bacteria</taxon>
        <taxon>Pseudomonadati</taxon>
        <taxon>Pseudomonadota</taxon>
        <taxon>Alphaproteobacteria</taxon>
        <taxon>Sphingomonadales</taxon>
        <taxon>Sphingomonadaceae</taxon>
        <taxon>Sphingobium</taxon>
    </lineage>
</organism>
<keyword evidence="9 11" id="KW-0472">Membrane</keyword>
<evidence type="ECO:0000256" key="8">
    <source>
        <dbReference type="ARBA" id="ARBA00023077"/>
    </source>
</evidence>
<comment type="subcellular location">
    <subcellularLocation>
        <location evidence="1 11">Cell outer membrane</location>
        <topology evidence="1 11">Multi-pass membrane protein</topology>
    </subcellularLocation>
</comment>
<evidence type="ECO:0000256" key="10">
    <source>
        <dbReference type="ARBA" id="ARBA00023237"/>
    </source>
</evidence>
<evidence type="ECO:0000256" key="9">
    <source>
        <dbReference type="ARBA" id="ARBA00023136"/>
    </source>
</evidence>
<keyword evidence="6" id="KW-0408">Iron</keyword>
<reference evidence="16" key="1">
    <citation type="submission" date="2023-07" db="EMBL/GenBank/DDBJ databases">
        <title>Bacterial whole genome sequence for Sphingobium sp. HBC34.</title>
        <authorList>
            <person name="Le V."/>
            <person name="Ko S.-R."/>
            <person name="Ahn C.-Y."/>
            <person name="Oh H.-M."/>
        </authorList>
    </citation>
    <scope>NUCLEOTIDE SEQUENCE</scope>
    <source>
        <strain evidence="16">HBC34</strain>
    </source>
</reference>
<keyword evidence="2 11" id="KW-0813">Transport</keyword>
<evidence type="ECO:0000256" key="11">
    <source>
        <dbReference type="PROSITE-ProRule" id="PRU01360"/>
    </source>
</evidence>
<dbReference type="Pfam" id="PF07715">
    <property type="entry name" value="Plug"/>
    <property type="match status" value="1"/>
</dbReference>
<protein>
    <submittedName>
        <fullName evidence="16">TonB-dependent receptor</fullName>
    </submittedName>
</protein>
<keyword evidence="17" id="KW-1185">Reference proteome</keyword>
<evidence type="ECO:0000256" key="6">
    <source>
        <dbReference type="ARBA" id="ARBA00023004"/>
    </source>
</evidence>
<evidence type="ECO:0000256" key="4">
    <source>
        <dbReference type="ARBA" id="ARBA00022496"/>
    </source>
</evidence>
<dbReference type="SUPFAM" id="SSF56935">
    <property type="entry name" value="Porins"/>
    <property type="match status" value="1"/>
</dbReference>
<name>A0ABT8ZLP3_9SPHN</name>
<dbReference type="EMBL" id="JAUQOM010000003">
    <property type="protein sequence ID" value="MDO7835445.1"/>
    <property type="molecule type" value="Genomic_DNA"/>
</dbReference>
<dbReference type="InterPro" id="IPR039426">
    <property type="entry name" value="TonB-dep_rcpt-like"/>
</dbReference>
<accession>A0ABT8ZLP3</accession>
<keyword evidence="16" id="KW-0675">Receptor</keyword>
<keyword evidence="5 11" id="KW-0812">Transmembrane</keyword>
<keyword evidence="3 11" id="KW-1134">Transmembrane beta strand</keyword>
<evidence type="ECO:0000256" key="1">
    <source>
        <dbReference type="ARBA" id="ARBA00004571"/>
    </source>
</evidence>
<keyword evidence="10 11" id="KW-0998">Cell outer membrane</keyword>
<sequence>MTMASTFLLINLLVDKNFGLRFSRRECFAMPSTERMNSAAVGAWRKRRKTGDFMLTHTVFLLTSTALAPVTLLNAGGQETLAQAPAGAREQSSHVPAPGAASAGDTSQDIVVTAQKVVSTVQSTPISISARAGEDLQLRGITSVAALTGEVPSLSSKSGGPGQTQYAIRGLASPGGVSPTVGFYFDEFPITPPAGATAGKTSIDPNLYDLARVEVLRGPQGTLYGASSMGGTIRLIPAPADPTAFSGSIQAIGTDTKGGAMSGTVNAMVNVPIVDDKVALRIVGTRDRQGGFIDRVVLENFPLPDTSATGGNLFSAPRGDVLGATETRRYKNVNRADTTAIRASLLIKPAESLEITPSFYYQKIKQNGPNSTDLYPFRQAHYQPLDVAESYADRFYIASLKVDWDIGALNVTSASAYTNRKTANREDSSELTFKAFGDVFGFTGYSVDSGGLGAGALIESNPTSQFTQELRISSNGVSPFSWLIGGFYNHYKSDYRAVTDFPASVTVIGDTLYEATITGTLDQYAIFANASYDLTPKLRATAGGRYFKTKNNTTSQSAGLFGTGPTPTVNADASGFNPMFNLSYTPWERHLLYSTVSKGFRDGAAITPVPSTCASDLAAIGYNETPTKYDPDTVWNYEIGSKNRFFGNRLTLNAAVYHLKWSKVQQLIVLPTCGFAFTGNQADAAVNGGEIEVEARLFAGLTWQGSISYTHARYSNDSAAGVKRGDRLLNVPDWTGSASLIYEAPTGEGNSIFARGDFVYVGPLDAQFDTRKRVSGYGMLNTRIGFKRDKLSVALFANNLTDRRAILDYRLSQTISVFNLDRVSITRPRTIGVDVSVGF</sequence>
<dbReference type="InterPro" id="IPR036942">
    <property type="entry name" value="Beta-barrel_TonB_sf"/>
</dbReference>
<dbReference type="Gene3D" id="2.40.170.20">
    <property type="entry name" value="TonB-dependent receptor, beta-barrel domain"/>
    <property type="match status" value="1"/>
</dbReference>
<dbReference type="InterPro" id="IPR000531">
    <property type="entry name" value="Beta-barrel_TonB"/>
</dbReference>
<evidence type="ECO:0000313" key="17">
    <source>
        <dbReference type="Proteomes" id="UP001176471"/>
    </source>
</evidence>
<keyword evidence="4" id="KW-0410">Iron transport</keyword>
<dbReference type="PROSITE" id="PS52016">
    <property type="entry name" value="TONB_DEPENDENT_REC_3"/>
    <property type="match status" value="1"/>
</dbReference>
<evidence type="ECO:0000256" key="7">
    <source>
        <dbReference type="ARBA" id="ARBA00023065"/>
    </source>
</evidence>
<evidence type="ECO:0000256" key="5">
    <source>
        <dbReference type="ARBA" id="ARBA00022692"/>
    </source>
</evidence>
<dbReference type="RefSeq" id="WP_304535852.1">
    <property type="nucleotide sequence ID" value="NZ_JAUQOM010000003.1"/>
</dbReference>
<feature type="domain" description="TonB-dependent receptor-like beta-barrel" evidence="14">
    <location>
        <begin position="361"/>
        <end position="800"/>
    </location>
</feature>
<dbReference type="PANTHER" id="PTHR32552">
    <property type="entry name" value="FERRICHROME IRON RECEPTOR-RELATED"/>
    <property type="match status" value="1"/>
</dbReference>
<dbReference type="InterPro" id="IPR012910">
    <property type="entry name" value="Plug_dom"/>
</dbReference>
<dbReference type="Pfam" id="PF00593">
    <property type="entry name" value="TonB_dep_Rec_b-barrel"/>
    <property type="match status" value="1"/>
</dbReference>
<keyword evidence="7" id="KW-0406">Ion transport</keyword>
<keyword evidence="8 12" id="KW-0798">TonB box</keyword>
<dbReference type="PANTHER" id="PTHR32552:SF81">
    <property type="entry name" value="TONB-DEPENDENT OUTER MEMBRANE RECEPTOR"/>
    <property type="match status" value="1"/>
</dbReference>
<evidence type="ECO:0000259" key="15">
    <source>
        <dbReference type="Pfam" id="PF07715"/>
    </source>
</evidence>
<evidence type="ECO:0000256" key="12">
    <source>
        <dbReference type="RuleBase" id="RU003357"/>
    </source>
</evidence>
<feature type="region of interest" description="Disordered" evidence="13">
    <location>
        <begin position="82"/>
        <end position="106"/>
    </location>
</feature>
<evidence type="ECO:0000256" key="2">
    <source>
        <dbReference type="ARBA" id="ARBA00022448"/>
    </source>
</evidence>
<proteinExistence type="inferred from homology"/>
<evidence type="ECO:0000259" key="14">
    <source>
        <dbReference type="Pfam" id="PF00593"/>
    </source>
</evidence>
<evidence type="ECO:0000256" key="13">
    <source>
        <dbReference type="SAM" id="MobiDB-lite"/>
    </source>
</evidence>
<gene>
    <name evidence="16" type="ORF">Q4610_10355</name>
</gene>
<comment type="similarity">
    <text evidence="11 12">Belongs to the TonB-dependent receptor family.</text>
</comment>
<feature type="domain" description="TonB-dependent receptor plug" evidence="15">
    <location>
        <begin position="121"/>
        <end position="232"/>
    </location>
</feature>
<dbReference type="Proteomes" id="UP001176471">
    <property type="component" value="Unassembled WGS sequence"/>
</dbReference>
<comment type="caution">
    <text evidence="16">The sequence shown here is derived from an EMBL/GenBank/DDBJ whole genome shotgun (WGS) entry which is preliminary data.</text>
</comment>